<feature type="compositionally biased region" description="Basic residues" evidence="5">
    <location>
        <begin position="259"/>
        <end position="273"/>
    </location>
</feature>
<protein>
    <submittedName>
        <fullName evidence="7">Putative ulp1 protease family protein</fullName>
    </submittedName>
</protein>
<keyword evidence="2 7" id="KW-0645">Protease</keyword>
<dbReference type="PANTHER" id="PTHR12606">
    <property type="entry name" value="SENTRIN/SUMO-SPECIFIC PROTEASE"/>
    <property type="match status" value="1"/>
</dbReference>
<evidence type="ECO:0000256" key="2">
    <source>
        <dbReference type="ARBA" id="ARBA00022670"/>
    </source>
</evidence>
<dbReference type="GO" id="GO:0016926">
    <property type="term" value="P:protein desumoylation"/>
    <property type="evidence" value="ECO:0007669"/>
    <property type="project" value="TreeGrafter"/>
</dbReference>
<feature type="region of interest" description="Disordered" evidence="5">
    <location>
        <begin position="409"/>
        <end position="515"/>
    </location>
</feature>
<feature type="region of interest" description="Disordered" evidence="5">
    <location>
        <begin position="1"/>
        <end position="62"/>
    </location>
</feature>
<dbReference type="GO" id="GO:0006508">
    <property type="term" value="P:proteolysis"/>
    <property type="evidence" value="ECO:0007669"/>
    <property type="project" value="UniProtKB-KW"/>
</dbReference>
<dbReference type="STRING" id="1287680.R1GIU7"/>
<dbReference type="Proteomes" id="UP000013521">
    <property type="component" value="Unassembled WGS sequence"/>
</dbReference>
<evidence type="ECO:0000256" key="5">
    <source>
        <dbReference type="SAM" id="MobiDB-lite"/>
    </source>
</evidence>
<dbReference type="AlphaFoldDB" id="R1GIU7"/>
<organism evidence="7 8">
    <name type="scientific">Botryosphaeria parva (strain UCR-NP2)</name>
    <name type="common">Grapevine canker fungus</name>
    <name type="synonym">Neofusicoccum parvum</name>
    <dbReference type="NCBI Taxonomy" id="1287680"/>
    <lineage>
        <taxon>Eukaryota</taxon>
        <taxon>Fungi</taxon>
        <taxon>Dikarya</taxon>
        <taxon>Ascomycota</taxon>
        <taxon>Pezizomycotina</taxon>
        <taxon>Dothideomycetes</taxon>
        <taxon>Dothideomycetes incertae sedis</taxon>
        <taxon>Botryosphaeriales</taxon>
        <taxon>Botryosphaeriaceae</taxon>
        <taxon>Neofusicoccum</taxon>
    </lineage>
</organism>
<evidence type="ECO:0000313" key="7">
    <source>
        <dbReference type="EMBL" id="EOD48251.1"/>
    </source>
</evidence>
<feature type="domain" description="Ubiquitin-like protease family profile" evidence="6">
    <location>
        <begin position="651"/>
        <end position="826"/>
    </location>
</feature>
<dbReference type="OMA" id="NSKMESR"/>
<dbReference type="SUPFAM" id="SSF54001">
    <property type="entry name" value="Cysteine proteinases"/>
    <property type="match status" value="1"/>
</dbReference>
<dbReference type="KEGG" id="npa:UCRNP2_5012"/>
<feature type="compositionally biased region" description="Low complexity" evidence="5">
    <location>
        <begin position="12"/>
        <end position="24"/>
    </location>
</feature>
<dbReference type="Gene3D" id="3.40.395.10">
    <property type="entry name" value="Adenoviral Proteinase, Chain A"/>
    <property type="match status" value="1"/>
</dbReference>
<dbReference type="eggNOG" id="KOG0778">
    <property type="taxonomic scope" value="Eukaryota"/>
</dbReference>
<dbReference type="PROSITE" id="PS50600">
    <property type="entry name" value="ULP_PROTEASE"/>
    <property type="match status" value="1"/>
</dbReference>
<feature type="region of interest" description="Disordered" evidence="5">
    <location>
        <begin position="246"/>
        <end position="286"/>
    </location>
</feature>
<dbReference type="EMBL" id="KB916238">
    <property type="protein sequence ID" value="EOD48251.1"/>
    <property type="molecule type" value="Genomic_DNA"/>
</dbReference>
<evidence type="ECO:0000259" key="6">
    <source>
        <dbReference type="PROSITE" id="PS50600"/>
    </source>
</evidence>
<keyword evidence="4" id="KW-0788">Thiol protease</keyword>
<feature type="compositionally biased region" description="Basic and acidic residues" evidence="5">
    <location>
        <begin position="473"/>
        <end position="506"/>
    </location>
</feature>
<feature type="region of interest" description="Disordered" evidence="5">
    <location>
        <begin position="145"/>
        <end position="174"/>
    </location>
</feature>
<dbReference type="InterPro" id="IPR003653">
    <property type="entry name" value="Peptidase_C48_C"/>
</dbReference>
<keyword evidence="3" id="KW-0378">Hydrolase</keyword>
<evidence type="ECO:0000313" key="8">
    <source>
        <dbReference type="Proteomes" id="UP000013521"/>
    </source>
</evidence>
<feature type="region of interest" description="Disordered" evidence="5">
    <location>
        <begin position="189"/>
        <end position="213"/>
    </location>
</feature>
<dbReference type="OrthoDB" id="1939479at2759"/>
<feature type="compositionally biased region" description="Polar residues" evidence="5">
    <location>
        <begin position="409"/>
        <end position="434"/>
    </location>
</feature>
<reference evidence="8" key="1">
    <citation type="journal article" date="2013" name="Genome Announc.">
        <title>Draft genome sequence of Neofusicoccum parvum isolate UCR-NP2, a fungal vascular pathogen associated with grapevine cankers.</title>
        <authorList>
            <person name="Blanco-Ulate B."/>
            <person name="Rolshausen P."/>
            <person name="Cantu D."/>
        </authorList>
    </citation>
    <scope>NUCLEOTIDE SEQUENCE [LARGE SCALE GENOMIC DNA]</scope>
    <source>
        <strain evidence="8">UCR-NP2</strain>
    </source>
</reference>
<evidence type="ECO:0000256" key="1">
    <source>
        <dbReference type="ARBA" id="ARBA00005234"/>
    </source>
</evidence>
<feature type="compositionally biased region" description="Basic and acidic residues" evidence="5">
    <location>
        <begin position="594"/>
        <end position="611"/>
    </location>
</feature>
<evidence type="ECO:0000256" key="3">
    <source>
        <dbReference type="ARBA" id="ARBA00022801"/>
    </source>
</evidence>
<dbReference type="HOGENOM" id="CLU_331752_0_0_1"/>
<proteinExistence type="inferred from homology"/>
<dbReference type="Pfam" id="PF02902">
    <property type="entry name" value="Peptidase_C48"/>
    <property type="match status" value="1"/>
</dbReference>
<dbReference type="GO" id="GO:0016929">
    <property type="term" value="F:deSUMOylase activity"/>
    <property type="evidence" value="ECO:0007669"/>
    <property type="project" value="TreeGrafter"/>
</dbReference>
<evidence type="ECO:0000256" key="4">
    <source>
        <dbReference type="ARBA" id="ARBA00022807"/>
    </source>
</evidence>
<sequence>MEDTSEMDWSGHPASAHNHNNATPAHHHLDAAASADGSPMDWTHTNAPILGEGERPPATMPTLNQSAYQPHIIPPTHEGSHSDVASIRETILPEPDLSFFGRVYNTMGIWFTTARERAKERSKEAIRHLLSEVSETESLPHRMAAVPVGSEGSNKRRALSRPMPGSYPEESFPGNLFAPVPTEILAAINPTSSSNSTSSSNPTSSNDFTSSSSHIEEHIHAPVIPTTNIPLSVSSYVRHDKRKLKLILSKNKPASTSKKTSKRNKKTASKSHNKTASASHNKKRPADAFGYEDQAPAANKARKTSNHNKSCININHTQHMNIKPICNKVDKIDGVASFLSRINSESRKKIPSQNSKNPSQDVTRIKSRFLDKSNGPVRLIPIDTISNKTKAHLIDVTQPDPMHTITQVRTASSATEKTEASLTGFFSSGPSNNAYREPEERPSTSSSSSSQNHDTETKAVAYQPRATESETEAVERKEDLDEHIEKAMKTKTFESKPQHVGKEAHTKQNLFEDSSEDELQASITITKQNMTVGDRINLRSTKTRRNMDDIMKGSEMDETEAQLTALEISESRKGVREEKELEVLKKQLMAEAEAQRKAEQEKAEAEAKRKEDEEERERAKRRQALIQPPSSQSRAEIRNALTKFTTEELRQNLSVGDLSTLVPNTSWLNDEIINCHLTDMVTKLKAINGYGAAEKRAGKAPPYHNMATQFWVNIRTKGVQSVLSWNRRSKLADGGLLSVERLFIPICDNNHWRLVVVSGTEKTVEYFDSLSMSPHPFVDRILDWIRETLGSAYDAQQWRISTGQKSPKQTNGSDCGVFTLLNARAVALGLEVTPDLYDTSTERILLARHQIAAQLLSGGVDWE</sequence>
<comment type="similarity">
    <text evidence="1">Belongs to the peptidase C48 family.</text>
</comment>
<dbReference type="PANTHER" id="PTHR12606:SF141">
    <property type="entry name" value="GH15225P-RELATED"/>
    <property type="match status" value="1"/>
</dbReference>
<accession>R1GIU7</accession>
<feature type="region of interest" description="Disordered" evidence="5">
    <location>
        <begin position="594"/>
        <end position="636"/>
    </location>
</feature>
<name>R1GIU7_BOTPV</name>
<dbReference type="InterPro" id="IPR038765">
    <property type="entry name" value="Papain-like_cys_pep_sf"/>
</dbReference>
<dbReference type="GO" id="GO:0005634">
    <property type="term" value="C:nucleus"/>
    <property type="evidence" value="ECO:0007669"/>
    <property type="project" value="TreeGrafter"/>
</dbReference>
<gene>
    <name evidence="7" type="ORF">UCRNP2_5012</name>
</gene>